<evidence type="ECO:0000313" key="13">
    <source>
        <dbReference type="EMBL" id="ECY8931064.1"/>
    </source>
</evidence>
<evidence type="ECO:0000313" key="10">
    <source>
        <dbReference type="EMBL" id="ECY8509063.1"/>
    </source>
</evidence>
<evidence type="ECO:0000313" key="19">
    <source>
        <dbReference type="EMBL" id="EDH2585111.1"/>
    </source>
</evidence>
<evidence type="ECO:0000256" key="3">
    <source>
        <dbReference type="SAM" id="SignalP"/>
    </source>
</evidence>
<dbReference type="RefSeq" id="WP_022630248.1">
    <property type="nucleotide sequence ID" value="NZ_CP058673.1"/>
</dbReference>
<dbReference type="EMBL" id="AAMCDT010000084">
    <property type="protein sequence ID" value="EDF8542820.1"/>
    <property type="molecule type" value="Genomic_DNA"/>
</dbReference>
<reference evidence="4" key="3">
    <citation type="submission" date="2019-09" db="EMBL/GenBank/DDBJ databases">
        <authorList>
            <consortium name="PulseNet: The National Subtyping Network for Foodborne Disease Surveillance"/>
            <person name="Tarr C.L."/>
            <person name="Trees E."/>
            <person name="Katz L.S."/>
            <person name="Carleton-Romer H.A."/>
            <person name="Stroika S."/>
            <person name="Kucerova Z."/>
            <person name="Roache K.F."/>
            <person name="Sabol A.L."/>
            <person name="Besser J."/>
            <person name="Gerner-Smidt P."/>
        </authorList>
    </citation>
    <scope>NUCLEOTIDE SEQUENCE</scope>
    <source>
        <strain evidence="4">PNUSAS095112</strain>
        <strain evidence="8">PNUSAS098769</strain>
    </source>
</reference>
<dbReference type="InterPro" id="IPR003467">
    <property type="entry name" value="Fimbrial_K88_FaeH"/>
</dbReference>
<evidence type="ECO:0000313" key="11">
    <source>
        <dbReference type="EMBL" id="ECY8532379.1"/>
    </source>
</evidence>
<comment type="caution">
    <text evidence="5">The sequence shown here is derived from an EMBL/GenBank/DDBJ whole genome shotgun (WGS) entry which is preliminary data.</text>
</comment>
<dbReference type="EMBL" id="AALEOE010000050">
    <property type="protein sequence ID" value="ECY8610175.1"/>
    <property type="molecule type" value="Genomic_DNA"/>
</dbReference>
<dbReference type="GO" id="GO:0009289">
    <property type="term" value="C:pilus"/>
    <property type="evidence" value="ECO:0007669"/>
    <property type="project" value="InterPro"/>
</dbReference>
<evidence type="ECO:0000313" key="17">
    <source>
        <dbReference type="EMBL" id="EDF8542820.1"/>
    </source>
</evidence>
<reference evidence="5" key="1">
    <citation type="submission" date="2019-09" db="EMBL/GenBank/DDBJ databases">
        <authorList>
            <consortium name="GenomeTrakr network: Whole genome sequencing for foodborne pathogen traceback"/>
        </authorList>
    </citation>
    <scope>NUCLEOTIDE SEQUENCE</scope>
    <source>
        <strain evidence="5">FSIS11924390</strain>
        <strain evidence="6">FSIS11924408</strain>
        <strain evidence="16">FSIS11925080</strain>
        <strain evidence="18">FSIS11925422</strain>
        <strain evidence="9">FSIS21925428</strain>
        <strain evidence="14">FSIS21925635</strain>
        <strain evidence="17">FSIS21925747</strain>
    </source>
</reference>
<dbReference type="EMBL" id="AALMST010000132">
    <property type="protein sequence ID" value="EDB2168219.1"/>
    <property type="molecule type" value="Genomic_DNA"/>
</dbReference>
<dbReference type="EMBL" id="AALEND010000039">
    <property type="protein sequence ID" value="ECY8509063.1"/>
    <property type="molecule type" value="Genomic_DNA"/>
</dbReference>
<dbReference type="EMBL" id="AALENW010000043">
    <property type="protein sequence ID" value="ECY8532379.1"/>
    <property type="molecule type" value="Genomic_DNA"/>
</dbReference>
<dbReference type="EMBL" id="AAKGNZ010000042">
    <property type="protein sequence ID" value="ECR5723625.1"/>
    <property type="molecule type" value="Genomic_DNA"/>
</dbReference>
<dbReference type="EMBL" id="AAMGYI010000048">
    <property type="protein sequence ID" value="EDH2585111.1"/>
    <property type="molecule type" value="Genomic_DNA"/>
</dbReference>
<proteinExistence type="inferred from homology"/>
<evidence type="ECO:0000313" key="14">
    <source>
        <dbReference type="EMBL" id="EDA4363254.1"/>
    </source>
</evidence>
<dbReference type="AlphaFoldDB" id="A0A5Z2Q2B0"/>
<sequence>MKKVTLFLFAANLLSSCILAWDTPREDFSEDLKLEVPVTSTRNPWGKIELENERLEVRLDCGVRDGWQEISVSLPAMHVFTGSPYRVGRT</sequence>
<evidence type="ECO:0000313" key="16">
    <source>
        <dbReference type="EMBL" id="EDB2168219.1"/>
    </source>
</evidence>
<dbReference type="EMBL" id="AAKMWT010000095">
    <property type="protein sequence ID" value="ECT4711416.1"/>
    <property type="molecule type" value="Genomic_DNA"/>
</dbReference>
<name>A0A5Z2Q2B0_SALER</name>
<evidence type="ECO:0000313" key="8">
    <source>
        <dbReference type="EMBL" id="ECV3040898.1"/>
    </source>
</evidence>
<evidence type="ECO:0000313" key="7">
    <source>
        <dbReference type="EMBL" id="ECT4711416.1"/>
    </source>
</evidence>
<accession>A0A5Z2Q2B0</accession>
<evidence type="ECO:0000313" key="5">
    <source>
        <dbReference type="EMBL" id="ECR5723625.1"/>
    </source>
</evidence>
<dbReference type="Pfam" id="PF02432">
    <property type="entry name" value="Fimbrial_K88"/>
    <property type="match status" value="1"/>
</dbReference>
<gene>
    <name evidence="4" type="ORF">F0404_23010</name>
    <name evidence="6" type="ORF">F1I74_23250</name>
    <name evidence="5" type="ORF">F1I88_23580</name>
    <name evidence="8" type="ORF">F2358_23280</name>
    <name evidence="7" type="ORF">F3E95_23345</name>
    <name evidence="9" type="ORF">F3M78_23420</name>
    <name evidence="13" type="ORF">F7L53_24010</name>
    <name evidence="12" type="ORF">F7M32_24110</name>
    <name evidence="11" type="ORF">F7M39_24170</name>
    <name evidence="10" type="ORF">F7M56_22925</name>
    <name evidence="14" type="ORF">F8828_23660</name>
    <name evidence="15" type="ORF">F8884_24400</name>
    <name evidence="16" type="ORF">F9F75_24505</name>
    <name evidence="17" type="ORF">GB974_24340</name>
    <name evidence="19" type="ORF">GC701_24295</name>
    <name evidence="18" type="ORF">GCX61_24190</name>
</gene>
<evidence type="ECO:0000256" key="2">
    <source>
        <dbReference type="ARBA" id="ARBA00049989"/>
    </source>
</evidence>
<evidence type="ECO:0000313" key="9">
    <source>
        <dbReference type="EMBL" id="ECV6529562.1"/>
    </source>
</evidence>
<dbReference type="EMBL" id="AAKDTP010000027">
    <property type="protein sequence ID" value="ECQ9662270.1"/>
    <property type="molecule type" value="Genomic_DNA"/>
</dbReference>
<protein>
    <recommendedName>
        <fullName evidence="20">Lipoprotein</fullName>
    </recommendedName>
</protein>
<dbReference type="EMBL" id="AAMGPG010000070">
    <property type="protein sequence ID" value="EDH1583255.1"/>
    <property type="molecule type" value="Genomic_DNA"/>
</dbReference>
<evidence type="ECO:0000313" key="18">
    <source>
        <dbReference type="EMBL" id="EDH1583255.1"/>
    </source>
</evidence>
<evidence type="ECO:0000313" key="15">
    <source>
        <dbReference type="EMBL" id="EDA4580218.1"/>
    </source>
</evidence>
<dbReference type="EMBL" id="AAKTUS010000109">
    <property type="protein sequence ID" value="ECV6529562.1"/>
    <property type="molecule type" value="Genomic_DNA"/>
</dbReference>
<evidence type="ECO:0000313" key="12">
    <source>
        <dbReference type="EMBL" id="ECY8610175.1"/>
    </source>
</evidence>
<dbReference type="EMBL" id="AALKAW010000089">
    <property type="protein sequence ID" value="EDA4363254.1"/>
    <property type="molecule type" value="Genomic_DNA"/>
</dbReference>
<keyword evidence="1 3" id="KW-0732">Signal</keyword>
<evidence type="ECO:0008006" key="20">
    <source>
        <dbReference type="Google" id="ProtNLM"/>
    </source>
</evidence>
<feature type="signal peptide" evidence="3">
    <location>
        <begin position="1"/>
        <end position="20"/>
    </location>
</feature>
<dbReference type="GO" id="GO:0007155">
    <property type="term" value="P:cell adhesion"/>
    <property type="evidence" value="ECO:0007669"/>
    <property type="project" value="InterPro"/>
</dbReference>
<dbReference type="EMBL" id="AAKTGP010000223">
    <property type="protein sequence ID" value="ECV3040898.1"/>
    <property type="molecule type" value="Genomic_DNA"/>
</dbReference>
<evidence type="ECO:0000313" key="6">
    <source>
        <dbReference type="EMBL" id="ECR5743455.1"/>
    </source>
</evidence>
<dbReference type="EMBL" id="AALEQZ010000049">
    <property type="protein sequence ID" value="ECY8931064.1"/>
    <property type="molecule type" value="Genomic_DNA"/>
</dbReference>
<dbReference type="EMBL" id="AAKGOQ010000160">
    <property type="protein sequence ID" value="ECR5743455.1"/>
    <property type="molecule type" value="Genomic_DNA"/>
</dbReference>
<evidence type="ECO:0000256" key="1">
    <source>
        <dbReference type="ARBA" id="ARBA00022729"/>
    </source>
</evidence>
<comment type="similarity">
    <text evidence="2">Belongs to the fimbrial K88 protein family.</text>
</comment>
<reference evidence="7" key="2">
    <citation type="submission" date="2019-09" db="EMBL/GenBank/DDBJ databases">
        <authorList>
            <consortium name="NARMS: The National Antimicrobial Resistance Monitoring System"/>
        </authorList>
    </citation>
    <scope>NUCLEOTIDE SEQUENCE</scope>
    <source>
        <strain evidence="19">19CO03CB11-S1</strain>
        <strain evidence="7">19MO08CB26-S1</strain>
        <strain evidence="13">CVM N19S0434</strain>
        <strain evidence="12">CVM N19S0580</strain>
        <strain evidence="11">CVM N19S0587</strain>
        <strain evidence="10">CVM N19S0615</strain>
        <strain evidence="15">CVM N19S0722</strain>
    </source>
</reference>
<organism evidence="5">
    <name type="scientific">Salmonella enterica</name>
    <name type="common">Salmonella choleraesuis</name>
    <dbReference type="NCBI Taxonomy" id="28901"/>
    <lineage>
        <taxon>Bacteria</taxon>
        <taxon>Pseudomonadati</taxon>
        <taxon>Pseudomonadota</taxon>
        <taxon>Gammaproteobacteria</taxon>
        <taxon>Enterobacterales</taxon>
        <taxon>Enterobacteriaceae</taxon>
        <taxon>Salmonella</taxon>
    </lineage>
</organism>
<evidence type="ECO:0000313" key="4">
    <source>
        <dbReference type="EMBL" id="ECQ9662270.1"/>
    </source>
</evidence>
<feature type="chain" id="PRO_5036155558" description="Lipoprotein" evidence="3">
    <location>
        <begin position="21"/>
        <end position="90"/>
    </location>
</feature>
<dbReference type="PROSITE" id="PS51257">
    <property type="entry name" value="PROKAR_LIPOPROTEIN"/>
    <property type="match status" value="1"/>
</dbReference>
<dbReference type="EMBL" id="AALKDA010000145">
    <property type="protein sequence ID" value="EDA4580218.1"/>
    <property type="molecule type" value="Genomic_DNA"/>
</dbReference>